<feature type="chain" id="PRO_5022922031" description="Ice-binding protein C-terminal domain-containing protein" evidence="1">
    <location>
        <begin position="25"/>
        <end position="391"/>
    </location>
</feature>
<evidence type="ECO:0000256" key="1">
    <source>
        <dbReference type="SAM" id="SignalP"/>
    </source>
</evidence>
<dbReference type="InterPro" id="IPR013424">
    <property type="entry name" value="Ice-binding_C"/>
</dbReference>
<protein>
    <recommendedName>
        <fullName evidence="2">Ice-binding protein C-terminal domain-containing protein</fullName>
    </recommendedName>
</protein>
<keyword evidence="4" id="KW-1185">Reference proteome</keyword>
<dbReference type="Pfam" id="PF07589">
    <property type="entry name" value="PEP-CTERM"/>
    <property type="match status" value="1"/>
</dbReference>
<gene>
    <name evidence="3" type="ORF">Pla144_16340</name>
</gene>
<dbReference type="OrthoDB" id="238092at2"/>
<evidence type="ECO:0000313" key="4">
    <source>
        <dbReference type="Proteomes" id="UP000318437"/>
    </source>
</evidence>
<evidence type="ECO:0000259" key="2">
    <source>
        <dbReference type="Pfam" id="PF07589"/>
    </source>
</evidence>
<dbReference type="RefSeq" id="WP_146449725.1">
    <property type="nucleotide sequence ID" value="NZ_SJPS01000002.1"/>
</dbReference>
<organism evidence="3 4">
    <name type="scientific">Bythopirellula polymerisocia</name>
    <dbReference type="NCBI Taxonomy" id="2528003"/>
    <lineage>
        <taxon>Bacteria</taxon>
        <taxon>Pseudomonadati</taxon>
        <taxon>Planctomycetota</taxon>
        <taxon>Planctomycetia</taxon>
        <taxon>Pirellulales</taxon>
        <taxon>Lacipirellulaceae</taxon>
        <taxon>Bythopirellula</taxon>
    </lineage>
</organism>
<reference evidence="3 4" key="1">
    <citation type="submission" date="2019-02" db="EMBL/GenBank/DDBJ databases">
        <title>Deep-cultivation of Planctomycetes and their phenomic and genomic characterization uncovers novel biology.</title>
        <authorList>
            <person name="Wiegand S."/>
            <person name="Jogler M."/>
            <person name="Boedeker C."/>
            <person name="Pinto D."/>
            <person name="Vollmers J."/>
            <person name="Rivas-Marin E."/>
            <person name="Kohn T."/>
            <person name="Peeters S.H."/>
            <person name="Heuer A."/>
            <person name="Rast P."/>
            <person name="Oberbeckmann S."/>
            <person name="Bunk B."/>
            <person name="Jeske O."/>
            <person name="Meyerdierks A."/>
            <person name="Storesund J.E."/>
            <person name="Kallscheuer N."/>
            <person name="Luecker S."/>
            <person name="Lage O.M."/>
            <person name="Pohl T."/>
            <person name="Merkel B.J."/>
            <person name="Hornburger P."/>
            <person name="Mueller R.-W."/>
            <person name="Bruemmer F."/>
            <person name="Labrenz M."/>
            <person name="Spormann A.M."/>
            <person name="Op Den Camp H."/>
            <person name="Overmann J."/>
            <person name="Amann R."/>
            <person name="Jetten M.S.M."/>
            <person name="Mascher T."/>
            <person name="Medema M.H."/>
            <person name="Devos D.P."/>
            <person name="Kaster A.-K."/>
            <person name="Ovreas L."/>
            <person name="Rohde M."/>
            <person name="Galperin M.Y."/>
            <person name="Jogler C."/>
        </authorList>
    </citation>
    <scope>NUCLEOTIDE SEQUENCE [LARGE SCALE GENOMIC DNA]</scope>
    <source>
        <strain evidence="3 4">Pla144</strain>
    </source>
</reference>
<evidence type="ECO:0000313" key="3">
    <source>
        <dbReference type="EMBL" id="TWU28346.1"/>
    </source>
</evidence>
<proteinExistence type="predicted"/>
<comment type="caution">
    <text evidence="3">The sequence shown here is derived from an EMBL/GenBank/DDBJ whole genome shotgun (WGS) entry which is preliminary data.</text>
</comment>
<sequence precursor="true">MKKFSVTSLGLLLALSVISTNSWALIFQFDGGGAPADDFQVAANWNDFAAGPDAVPGTGDRAIINDNFVVQHNTAVTTTLGSLIVGADWPMTGEFGTDGTLNLSSGKIIVTGGGDNFQIARARGAVVGDADGDGLIVITNADLEISGSDPIVGTRDHGVLDVGLNGKVYNTPGNDNYWRLGNYGPSVDAGLEGNGLLDVHDNGTFNAHVIFIGDRDSTGELRVSDTGSVVLTGNLVARPSGFEAGGSAKVQMNGATATLSAFNLESESLVGEVPTLYEFNADSLLGVSAIKLQDAINITNNELVVNLNSFPMANLSSILLFDGDQSLVGGKVFGTFASTTVSGGALGAQYSVVYDQAVGDILLQRIPEPSTILLFGLSLMFATCARRRQSC</sequence>
<accession>A0A5C6CZA3</accession>
<name>A0A5C6CZA3_9BACT</name>
<dbReference type="Proteomes" id="UP000318437">
    <property type="component" value="Unassembled WGS sequence"/>
</dbReference>
<dbReference type="NCBIfam" id="TIGR02595">
    <property type="entry name" value="PEP_CTERM"/>
    <property type="match status" value="1"/>
</dbReference>
<feature type="signal peptide" evidence="1">
    <location>
        <begin position="1"/>
        <end position="24"/>
    </location>
</feature>
<feature type="domain" description="Ice-binding protein C-terminal" evidence="2">
    <location>
        <begin position="366"/>
        <end position="388"/>
    </location>
</feature>
<dbReference type="AlphaFoldDB" id="A0A5C6CZA3"/>
<dbReference type="EMBL" id="SJPS01000002">
    <property type="protein sequence ID" value="TWU28346.1"/>
    <property type="molecule type" value="Genomic_DNA"/>
</dbReference>
<keyword evidence="1" id="KW-0732">Signal</keyword>